<keyword evidence="1" id="KW-0472">Membrane</keyword>
<accession>A0AAX0WP52</accession>
<feature type="transmembrane region" description="Helical" evidence="1">
    <location>
        <begin position="255"/>
        <end position="274"/>
    </location>
</feature>
<name>A0AAX0WP52_9BACT</name>
<keyword evidence="1" id="KW-1133">Transmembrane helix</keyword>
<dbReference type="EMBL" id="PJLB01000008">
    <property type="protein sequence ID" value="PND02660.1"/>
    <property type="molecule type" value="Genomic_DNA"/>
</dbReference>
<sequence>MILTCLYLFKDTLHRWKERPASPLSRILVAFFLSLCALSFLANYVLSAKMLHDEIRKNGADLIIVFDTVRDGEPSKKNLLQHELPSLYGCDVLVLNDARAGVARVGKTVFPILEYNMESCSFLSALGLEDVATVLLYNPSRSPLQAGPCTVTIADFDFSLNASPLPEGHLLGRLYPSGVILAPEGTFSSGQEVPVENCRYIIRVHEMTAARIRGIEEVLNNMVRYDGSMTMVQTHVGLLDRLEVLMGNQTECRTGFSLGIAVIVGILLTALASMEFRQNEYVYTLMKSFGVRPVLLIMAFIVENAFLIGVSFAGAVWAFMKTQRIVLGEFFKLGNSVLTYADIRQDLWLLGISLAGCVLLSSIPVAFSACRPIGKVLK</sequence>
<dbReference type="Proteomes" id="UP000236075">
    <property type="component" value="Unassembled WGS sequence"/>
</dbReference>
<gene>
    <name evidence="2" type="ORF">CXT95_08395</name>
</gene>
<organism evidence="2 3">
    <name type="scientific">Akkermansia muciniphila</name>
    <dbReference type="NCBI Taxonomy" id="239935"/>
    <lineage>
        <taxon>Bacteria</taxon>
        <taxon>Pseudomonadati</taxon>
        <taxon>Verrucomicrobiota</taxon>
        <taxon>Verrucomicrobiia</taxon>
        <taxon>Verrucomicrobiales</taxon>
        <taxon>Akkermansiaceae</taxon>
        <taxon>Akkermansia</taxon>
    </lineage>
</organism>
<protein>
    <submittedName>
        <fullName evidence="2">ABC transporter permease</fullName>
    </submittedName>
</protein>
<proteinExistence type="predicted"/>
<comment type="caution">
    <text evidence="2">The sequence shown here is derived from an EMBL/GenBank/DDBJ whole genome shotgun (WGS) entry which is preliminary data.</text>
</comment>
<evidence type="ECO:0000313" key="3">
    <source>
        <dbReference type="Proteomes" id="UP000236075"/>
    </source>
</evidence>
<keyword evidence="1" id="KW-0812">Transmembrane</keyword>
<evidence type="ECO:0000256" key="1">
    <source>
        <dbReference type="SAM" id="Phobius"/>
    </source>
</evidence>
<reference evidence="2 3" key="1">
    <citation type="journal article" date="2017" name="BMC Genomics">
        <title>Genome sequencing of 39 Akkermansia muciniphila isolates reveals its population structure, genomic and functional diverisity, and global distribution in mammalian gut microbiotas.</title>
        <authorList>
            <person name="Guo X."/>
            <person name="Li S."/>
            <person name="Zhang J."/>
            <person name="Wu F."/>
            <person name="Li X."/>
            <person name="Wu D."/>
            <person name="Zhang M."/>
            <person name="Ou Z."/>
            <person name="Jie Z."/>
            <person name="Yan Q."/>
            <person name="Li P."/>
            <person name="Yi J."/>
            <person name="Peng Y."/>
        </authorList>
    </citation>
    <scope>NUCLEOTIDE SEQUENCE [LARGE SCALE GENOMIC DNA]</scope>
    <source>
        <strain evidence="2 3">GP28</strain>
    </source>
</reference>
<evidence type="ECO:0000313" key="2">
    <source>
        <dbReference type="EMBL" id="PND02660.1"/>
    </source>
</evidence>
<dbReference type="AlphaFoldDB" id="A0AAX0WP52"/>
<feature type="transmembrane region" description="Helical" evidence="1">
    <location>
        <begin position="27"/>
        <end position="46"/>
    </location>
</feature>
<feature type="transmembrane region" description="Helical" evidence="1">
    <location>
        <begin position="294"/>
        <end position="319"/>
    </location>
</feature>
<feature type="transmembrane region" description="Helical" evidence="1">
    <location>
        <begin position="347"/>
        <end position="367"/>
    </location>
</feature>